<dbReference type="InterPro" id="IPR038071">
    <property type="entry name" value="UROD/MetE-like_sf"/>
</dbReference>
<dbReference type="Pfam" id="PF01208">
    <property type="entry name" value="URO-D"/>
    <property type="match status" value="1"/>
</dbReference>
<proteinExistence type="predicted"/>
<protein>
    <recommendedName>
        <fullName evidence="1">Uroporphyrinogen decarboxylase (URO-D) domain-containing protein</fullName>
    </recommendedName>
</protein>
<dbReference type="RefSeq" id="WP_186857823.1">
    <property type="nucleotide sequence ID" value="NZ_JACOON010000004.1"/>
</dbReference>
<sequence length="355" mass="41436">MLPRDRVMAVIENRETDRTPLDFWATPEMWDKLKQYFGTEHKSTVLEKLHIDVRDYRPQYIGPQMPILEDGSYFEPMGTHRRIVSNEYNSYDEYASFPLAYAKTTEDLEQHRWFSPDEYDYSGFSTLIGDAHDIYCTKMMVGGLFELAWALRGYEQYMMDMALAPEIPHYIMQRITDFYCIYIERAMEAAGDKIDIIFSYDDIACQRGMLISVEMWREFIKPYHEQMNSVAKKYGKKILYHTCGNIYQPKVLHGLVEMGIDILNPIQMCGEMTLSDLKREYGGKLCFHGGMDIQKVLPFYTPDEIRAETRRLTKILDNGFILASTHYIQNDTPVENVIAMYEEATGTKIGRGDKM</sequence>
<organism evidence="2 3">
    <name type="scientific">Christensenella tenuis</name>
    <dbReference type="NCBI Taxonomy" id="2763033"/>
    <lineage>
        <taxon>Bacteria</taxon>
        <taxon>Bacillati</taxon>
        <taxon>Bacillota</taxon>
        <taxon>Clostridia</taxon>
        <taxon>Christensenellales</taxon>
        <taxon>Christensenellaceae</taxon>
        <taxon>Christensenella</taxon>
    </lineage>
</organism>
<evidence type="ECO:0000313" key="3">
    <source>
        <dbReference type="Proteomes" id="UP000606889"/>
    </source>
</evidence>
<dbReference type="PANTHER" id="PTHR47099">
    <property type="entry name" value="METHYLCOBAMIDE:COM METHYLTRANSFERASE MTBA"/>
    <property type="match status" value="1"/>
</dbReference>
<dbReference type="Proteomes" id="UP000606889">
    <property type="component" value="Unassembled WGS sequence"/>
</dbReference>
<evidence type="ECO:0000313" key="2">
    <source>
        <dbReference type="EMBL" id="MBC5648311.1"/>
    </source>
</evidence>
<accession>A0ABR7EEW3</accession>
<comment type="caution">
    <text evidence="2">The sequence shown here is derived from an EMBL/GenBank/DDBJ whole genome shotgun (WGS) entry which is preliminary data.</text>
</comment>
<dbReference type="EMBL" id="JACOON010000004">
    <property type="protein sequence ID" value="MBC5648311.1"/>
    <property type="molecule type" value="Genomic_DNA"/>
</dbReference>
<dbReference type="Gene3D" id="3.20.20.210">
    <property type="match status" value="1"/>
</dbReference>
<evidence type="ECO:0000259" key="1">
    <source>
        <dbReference type="Pfam" id="PF01208"/>
    </source>
</evidence>
<dbReference type="InterPro" id="IPR000257">
    <property type="entry name" value="Uroporphyrinogen_deCOase"/>
</dbReference>
<dbReference type="InterPro" id="IPR052024">
    <property type="entry name" value="Methanogen_methyltrans"/>
</dbReference>
<reference evidence="2 3" key="1">
    <citation type="submission" date="2020-08" db="EMBL/GenBank/DDBJ databases">
        <title>Genome public.</title>
        <authorList>
            <person name="Liu C."/>
            <person name="Sun Q."/>
        </authorList>
    </citation>
    <scope>NUCLEOTIDE SEQUENCE [LARGE SCALE GENOMIC DNA]</scope>
    <source>
        <strain evidence="2 3">NSJ-35</strain>
    </source>
</reference>
<name>A0ABR7EEW3_9FIRM</name>
<dbReference type="SUPFAM" id="SSF51726">
    <property type="entry name" value="UROD/MetE-like"/>
    <property type="match status" value="1"/>
</dbReference>
<keyword evidence="3" id="KW-1185">Reference proteome</keyword>
<dbReference type="PANTHER" id="PTHR47099:SF1">
    <property type="entry name" value="METHYLCOBAMIDE:COM METHYLTRANSFERASE MTBA"/>
    <property type="match status" value="1"/>
</dbReference>
<gene>
    <name evidence="2" type="ORF">H8S18_08175</name>
</gene>
<feature type="domain" description="Uroporphyrinogen decarboxylase (URO-D)" evidence="1">
    <location>
        <begin position="141"/>
        <end position="344"/>
    </location>
</feature>